<sequence length="452" mass="51773">MKNIFYIVLAFTFAFFAKGERPNIIIILSDDAGYGDFGYMGSTEFKTPHIDEMVSEGIQFSNAYVTACMCAPSRAGLITGKYQQKLGFHLNLPHNYNHSFGLRTSQKTLADYMKNAGYKTAAFGKWHLGHEKRYHPNQRGFDYFYGFAAGHRSYFSLEEPDKSTLAYRMERNGEYLEEADDFYMSDALTSDAISFISKNKEEEFLIYLAFSAVHYPMHAKEQDLKVFEDIKDTNRKILAAMTKSMDDNVGRLRQALKDMDLEENTLLWFLNDNGGAYNNFSDNGVLRGGKGGLSEGGIRVPTAIVWPGKLSSGIKMNHPISSLDIAPSILAMAGEQVLDLDGKDILSPIIQKNDFTERDLFWASQEIYAMRRSNYKLIRVDFSKGPKFWLFDLELDPGEQVNLAESAKSRVQEMNQSLNKWIRTHKSADFRKNDYLKDSEKEMRLREWMKFN</sequence>
<keyword evidence="2" id="KW-0378">Hydrolase</keyword>
<organism evidence="4 5">
    <name type="scientific">Lentisphaera profundi</name>
    <dbReference type="NCBI Taxonomy" id="1658616"/>
    <lineage>
        <taxon>Bacteria</taxon>
        <taxon>Pseudomonadati</taxon>
        <taxon>Lentisphaerota</taxon>
        <taxon>Lentisphaeria</taxon>
        <taxon>Lentisphaerales</taxon>
        <taxon>Lentisphaeraceae</taxon>
        <taxon>Lentisphaera</taxon>
    </lineage>
</organism>
<dbReference type="InterPro" id="IPR050738">
    <property type="entry name" value="Sulfatase"/>
</dbReference>
<proteinExistence type="inferred from homology"/>
<dbReference type="Gene3D" id="3.30.1120.10">
    <property type="match status" value="1"/>
</dbReference>
<keyword evidence="5" id="KW-1185">Reference proteome</keyword>
<dbReference type="Pfam" id="PF00884">
    <property type="entry name" value="Sulfatase"/>
    <property type="match status" value="1"/>
</dbReference>
<dbReference type="InterPro" id="IPR000917">
    <property type="entry name" value="Sulfatase_N"/>
</dbReference>
<dbReference type="Proteomes" id="UP001214250">
    <property type="component" value="Chromosome 1"/>
</dbReference>
<evidence type="ECO:0000259" key="3">
    <source>
        <dbReference type="Pfam" id="PF00884"/>
    </source>
</evidence>
<accession>A0ABY7VNC9</accession>
<evidence type="ECO:0000313" key="5">
    <source>
        <dbReference type="Proteomes" id="UP001214250"/>
    </source>
</evidence>
<evidence type="ECO:0000256" key="1">
    <source>
        <dbReference type="ARBA" id="ARBA00008779"/>
    </source>
</evidence>
<dbReference type="PANTHER" id="PTHR42693">
    <property type="entry name" value="ARYLSULFATASE FAMILY MEMBER"/>
    <property type="match status" value="1"/>
</dbReference>
<dbReference type="Gene3D" id="3.40.720.10">
    <property type="entry name" value="Alkaline Phosphatase, subunit A"/>
    <property type="match status" value="1"/>
</dbReference>
<dbReference type="SUPFAM" id="SSF53649">
    <property type="entry name" value="Alkaline phosphatase-like"/>
    <property type="match status" value="1"/>
</dbReference>
<reference evidence="4 5" key="1">
    <citation type="submission" date="2023-02" db="EMBL/GenBank/DDBJ databases">
        <title>Genome sequence of Lentisphaera profundi SAORIC-696.</title>
        <authorList>
            <person name="Kim e."/>
            <person name="Cho J.-C."/>
            <person name="Choi A."/>
            <person name="Kang I."/>
        </authorList>
    </citation>
    <scope>NUCLEOTIDE SEQUENCE [LARGE SCALE GENOMIC DNA]</scope>
    <source>
        <strain evidence="4 5">SAORIC-696</strain>
    </source>
</reference>
<feature type="domain" description="Sulfatase N-terminal" evidence="3">
    <location>
        <begin position="22"/>
        <end position="334"/>
    </location>
</feature>
<dbReference type="PANTHER" id="PTHR42693:SF53">
    <property type="entry name" value="ENDO-4-O-SULFATASE"/>
    <property type="match status" value="1"/>
</dbReference>
<evidence type="ECO:0000313" key="4">
    <source>
        <dbReference type="EMBL" id="WDE95610.1"/>
    </source>
</evidence>
<comment type="similarity">
    <text evidence="1">Belongs to the sulfatase family.</text>
</comment>
<evidence type="ECO:0000256" key="2">
    <source>
        <dbReference type="ARBA" id="ARBA00022801"/>
    </source>
</evidence>
<dbReference type="InterPro" id="IPR017850">
    <property type="entry name" value="Alkaline_phosphatase_core_sf"/>
</dbReference>
<name>A0ABY7VNC9_9BACT</name>
<protein>
    <submittedName>
        <fullName evidence="4">Sulfatase-like hydrolase/transferase</fullName>
    </submittedName>
</protein>
<gene>
    <name evidence="4" type="ORF">PQO03_07735</name>
</gene>
<dbReference type="RefSeq" id="WP_274149298.1">
    <property type="nucleotide sequence ID" value="NZ_CP117811.1"/>
</dbReference>
<dbReference type="EMBL" id="CP117811">
    <property type="protein sequence ID" value="WDE95610.1"/>
    <property type="molecule type" value="Genomic_DNA"/>
</dbReference>